<dbReference type="STRING" id="10228.B3SDK0"/>
<dbReference type="EC" id="1.8.5.1" evidence="3"/>
<dbReference type="FunFam" id="1.20.1050.10:FF:000009">
    <property type="entry name" value="Glutathione S-transferase omega-1"/>
    <property type="match status" value="1"/>
</dbReference>
<evidence type="ECO:0000256" key="1">
    <source>
        <dbReference type="ARBA" id="ARBA00011067"/>
    </source>
</evidence>
<protein>
    <recommendedName>
        <fullName evidence="3">Glutathione S-transferase omega</fullName>
        <shortName evidence="3">GSTO</shortName>
        <ecNumber evidence="3">1.20.4.2</ecNumber>
        <ecNumber evidence="3">1.8.5.1</ecNumber>
        <ecNumber evidence="3">2.5.1.18</ecNumber>
    </recommendedName>
    <alternativeName>
        <fullName evidence="3">Glutathione-dependent dehydroascorbate reductase</fullName>
    </alternativeName>
    <alternativeName>
        <fullName evidence="3">Monomethylarsonic acid reductase</fullName>
    </alternativeName>
</protein>
<dbReference type="Proteomes" id="UP000009022">
    <property type="component" value="Unassembled WGS sequence"/>
</dbReference>
<evidence type="ECO:0000259" key="4">
    <source>
        <dbReference type="PROSITE" id="PS50404"/>
    </source>
</evidence>
<dbReference type="InterPro" id="IPR036249">
    <property type="entry name" value="Thioredoxin-like_sf"/>
</dbReference>
<evidence type="ECO:0000313" key="6">
    <source>
        <dbReference type="Proteomes" id="UP000009022"/>
    </source>
</evidence>
<keyword evidence="2 3" id="KW-0560">Oxidoreductase</keyword>
<dbReference type="Pfam" id="PF13417">
    <property type="entry name" value="GST_N_3"/>
    <property type="match status" value="1"/>
</dbReference>
<dbReference type="SUPFAM" id="SSF47616">
    <property type="entry name" value="GST C-terminal domain-like"/>
    <property type="match status" value="1"/>
</dbReference>
<dbReference type="GO" id="GO:0045174">
    <property type="term" value="F:glutathione dehydrogenase (ascorbate) activity"/>
    <property type="evidence" value="ECO:0000318"/>
    <property type="project" value="GO_Central"/>
</dbReference>
<dbReference type="SFLD" id="SFLDG00358">
    <property type="entry name" value="Main_(cytGST)"/>
    <property type="match status" value="1"/>
</dbReference>
<comment type="catalytic activity">
    <reaction evidence="3">
        <text>methylarsonate + 2 glutathione + H(+) = methylarsonous acid + glutathione disulfide + H2O</text>
        <dbReference type="Rhea" id="RHEA:15969"/>
        <dbReference type="ChEBI" id="CHEBI:15377"/>
        <dbReference type="ChEBI" id="CHEBI:15378"/>
        <dbReference type="ChEBI" id="CHEBI:17826"/>
        <dbReference type="ChEBI" id="CHEBI:33409"/>
        <dbReference type="ChEBI" id="CHEBI:57925"/>
        <dbReference type="ChEBI" id="CHEBI:58297"/>
        <dbReference type="EC" id="1.20.4.2"/>
    </reaction>
</comment>
<dbReference type="InterPro" id="IPR005442">
    <property type="entry name" value="GST_omega"/>
</dbReference>
<name>B3SDK0_TRIAD</name>
<dbReference type="InterPro" id="IPR050983">
    <property type="entry name" value="GST_Omega/HSP26"/>
</dbReference>
<proteinExistence type="inferred from homology"/>
<keyword evidence="3" id="KW-0808">Transferase</keyword>
<evidence type="ECO:0000313" key="5">
    <source>
        <dbReference type="EMBL" id="EDV19191.1"/>
    </source>
</evidence>
<dbReference type="KEGG" id="tad:TRIADDRAFT_34018"/>
<dbReference type="AlphaFoldDB" id="B3SDK0"/>
<dbReference type="GeneID" id="6759538"/>
<dbReference type="InParanoid" id="B3SDK0"/>
<dbReference type="SUPFAM" id="SSF52833">
    <property type="entry name" value="Thioredoxin-like"/>
    <property type="match status" value="1"/>
</dbReference>
<dbReference type="eggNOG" id="KOG0406">
    <property type="taxonomic scope" value="Eukaryota"/>
</dbReference>
<dbReference type="EC" id="2.5.1.18" evidence="3"/>
<comment type="similarity">
    <text evidence="1 3">Belongs to the GST superfamily. Omega family.</text>
</comment>
<keyword evidence="6" id="KW-1185">Reference proteome</keyword>
<dbReference type="OrthoDB" id="4951845at2759"/>
<sequence>MSLLSKGSPRPAKSSKPRLYTARFDPYSAGIRFLLNKKGVDYDFVYINMQDKPEWLADINPAGQIPIMEIGDEIVCETIVIYDYLEDKFPQVKTQPTDPYLKAKDKIFIDHTKEYLTGKITSMVKNPTQENIEYVCSVLKSINKIMGERGTDFLGGTSPNFVDYYLWGWVELLSALKAAHELSFELDKDEYKHYWAWVMKMDKDQHINNDRETHKLNLKCRTAFFKSVINGSPDVNAGL</sequence>
<accession>B3SDK0</accession>
<dbReference type="GO" id="GO:0005737">
    <property type="term" value="C:cytoplasm"/>
    <property type="evidence" value="ECO:0000318"/>
    <property type="project" value="GO_Central"/>
</dbReference>
<dbReference type="GO" id="GO:0050610">
    <property type="term" value="F:methylarsonate reductase activity"/>
    <property type="evidence" value="ECO:0007669"/>
    <property type="project" value="UniProtKB-UniRule"/>
</dbReference>
<comment type="catalytic activity">
    <reaction evidence="3">
        <text>RX + glutathione = an S-substituted glutathione + a halide anion + H(+)</text>
        <dbReference type="Rhea" id="RHEA:16437"/>
        <dbReference type="ChEBI" id="CHEBI:15378"/>
        <dbReference type="ChEBI" id="CHEBI:16042"/>
        <dbReference type="ChEBI" id="CHEBI:17792"/>
        <dbReference type="ChEBI" id="CHEBI:57925"/>
        <dbReference type="ChEBI" id="CHEBI:90779"/>
        <dbReference type="EC" id="2.5.1.18"/>
    </reaction>
</comment>
<evidence type="ECO:0000256" key="2">
    <source>
        <dbReference type="ARBA" id="ARBA00023002"/>
    </source>
</evidence>
<reference evidence="5 6" key="1">
    <citation type="journal article" date="2008" name="Nature">
        <title>The Trichoplax genome and the nature of placozoans.</title>
        <authorList>
            <person name="Srivastava M."/>
            <person name="Begovic E."/>
            <person name="Chapman J."/>
            <person name="Putnam N.H."/>
            <person name="Hellsten U."/>
            <person name="Kawashima T."/>
            <person name="Kuo A."/>
            <person name="Mitros T."/>
            <person name="Salamov A."/>
            <person name="Carpenter M.L."/>
            <person name="Signorovitch A.Y."/>
            <person name="Moreno M.A."/>
            <person name="Kamm K."/>
            <person name="Grimwood J."/>
            <person name="Schmutz J."/>
            <person name="Shapiro H."/>
            <person name="Grigoriev I.V."/>
            <person name="Buss L.W."/>
            <person name="Schierwater B."/>
            <person name="Dellaporta S.L."/>
            <person name="Rokhsar D.S."/>
        </authorList>
    </citation>
    <scope>NUCLEOTIDE SEQUENCE [LARGE SCALE GENOMIC DNA]</scope>
    <source>
        <strain evidence="5 6">Grell-BS-1999</strain>
    </source>
</reference>
<dbReference type="EC" id="1.20.4.2" evidence="3"/>
<dbReference type="InterPro" id="IPR040079">
    <property type="entry name" value="Glutathione_S-Trfase"/>
</dbReference>
<dbReference type="InterPro" id="IPR036282">
    <property type="entry name" value="Glutathione-S-Trfase_C_sf"/>
</dbReference>
<gene>
    <name evidence="5" type="ORF">TRIADDRAFT_34018</name>
</gene>
<comment type="function">
    <text evidence="3">Exhibits glutathione-dependent thiol transferase activity. Has high dehydroascorbate reductase activity and may contribute to the recycling of ascorbic acid. Participates in the biotransformation of inorganic arsenic and reduces monomethylarsonic acid (MMA).</text>
</comment>
<dbReference type="EMBL" id="DS985280">
    <property type="protein sequence ID" value="EDV19191.1"/>
    <property type="molecule type" value="Genomic_DNA"/>
</dbReference>
<dbReference type="GO" id="GO:0004364">
    <property type="term" value="F:glutathione transferase activity"/>
    <property type="evidence" value="ECO:0000318"/>
    <property type="project" value="GO_Central"/>
</dbReference>
<dbReference type="RefSeq" id="XP_002118311.1">
    <property type="nucleotide sequence ID" value="XM_002118275.1"/>
</dbReference>
<dbReference type="OMA" id="LDDTYPG"/>
<dbReference type="HOGENOM" id="CLU_011226_9_2_1"/>
<dbReference type="PRINTS" id="PR01625">
    <property type="entry name" value="GSTRNSFRASEO"/>
</dbReference>
<dbReference type="GO" id="GO:0006749">
    <property type="term" value="P:glutathione metabolic process"/>
    <property type="evidence" value="ECO:0000318"/>
    <property type="project" value="GO_Central"/>
</dbReference>
<dbReference type="PANTHER" id="PTHR43968">
    <property type="match status" value="1"/>
</dbReference>
<dbReference type="Gene3D" id="1.20.1050.10">
    <property type="match status" value="1"/>
</dbReference>
<evidence type="ECO:0000256" key="3">
    <source>
        <dbReference type="RuleBase" id="RU368071"/>
    </source>
</evidence>
<dbReference type="FunFam" id="3.40.30.10:FF:000476">
    <property type="entry name" value="Pyrimidodiazepine synthase"/>
    <property type="match status" value="1"/>
</dbReference>
<dbReference type="FunCoup" id="B3SDK0">
    <property type="interactions" value="931"/>
</dbReference>
<feature type="domain" description="GST N-terminal" evidence="4">
    <location>
        <begin position="15"/>
        <end position="93"/>
    </location>
</feature>
<dbReference type="InterPro" id="IPR004045">
    <property type="entry name" value="Glutathione_S-Trfase_N"/>
</dbReference>
<dbReference type="PhylomeDB" id="B3SDK0"/>
<dbReference type="PANTHER" id="PTHR43968:SF6">
    <property type="entry name" value="GLUTATHIONE S-TRANSFERASE OMEGA"/>
    <property type="match status" value="1"/>
</dbReference>
<dbReference type="Gene3D" id="3.40.30.10">
    <property type="entry name" value="Glutaredoxin"/>
    <property type="match status" value="1"/>
</dbReference>
<dbReference type="CTD" id="6759538"/>
<organism evidence="5 6">
    <name type="scientific">Trichoplax adhaerens</name>
    <name type="common">Trichoplax reptans</name>
    <dbReference type="NCBI Taxonomy" id="10228"/>
    <lineage>
        <taxon>Eukaryota</taxon>
        <taxon>Metazoa</taxon>
        <taxon>Placozoa</taxon>
        <taxon>Uniplacotomia</taxon>
        <taxon>Trichoplacea</taxon>
        <taxon>Trichoplacidae</taxon>
        <taxon>Trichoplax</taxon>
    </lineage>
</organism>
<dbReference type="SFLD" id="SFLDS00019">
    <property type="entry name" value="Glutathione_Transferase_(cytos"/>
    <property type="match status" value="1"/>
</dbReference>
<comment type="catalytic activity">
    <reaction evidence="3">
        <text>L-dehydroascorbate + 2 glutathione = glutathione disulfide + L-ascorbate</text>
        <dbReference type="Rhea" id="RHEA:24424"/>
        <dbReference type="ChEBI" id="CHEBI:38290"/>
        <dbReference type="ChEBI" id="CHEBI:57925"/>
        <dbReference type="ChEBI" id="CHEBI:58297"/>
        <dbReference type="ChEBI" id="CHEBI:58539"/>
        <dbReference type="EC" id="1.8.5.1"/>
    </reaction>
</comment>
<dbReference type="PROSITE" id="PS50404">
    <property type="entry name" value="GST_NTER"/>
    <property type="match status" value="1"/>
</dbReference>